<dbReference type="PIRSF" id="PIRSF003107">
    <property type="entry name" value="PhoU"/>
    <property type="match status" value="1"/>
</dbReference>
<protein>
    <recommendedName>
        <fullName evidence="8">Phosphate-specific transport system accessory protein PhoU</fullName>
    </recommendedName>
</protein>
<evidence type="ECO:0000259" key="10">
    <source>
        <dbReference type="Pfam" id="PF01895"/>
    </source>
</evidence>
<evidence type="ECO:0000256" key="8">
    <source>
        <dbReference type="PIRNR" id="PIRNR003107"/>
    </source>
</evidence>
<organism evidence="11 12">
    <name type="scientific">Roseospira visakhapatnamensis</name>
    <dbReference type="NCBI Taxonomy" id="390880"/>
    <lineage>
        <taxon>Bacteria</taxon>
        <taxon>Pseudomonadati</taxon>
        <taxon>Pseudomonadota</taxon>
        <taxon>Alphaproteobacteria</taxon>
        <taxon>Rhodospirillales</taxon>
        <taxon>Rhodospirillaceae</taxon>
        <taxon>Roseospira</taxon>
    </lineage>
</organism>
<dbReference type="NCBIfam" id="TIGR02135">
    <property type="entry name" value="phoU_full"/>
    <property type="match status" value="1"/>
</dbReference>
<dbReference type="AlphaFoldDB" id="A0A7W6WAJ3"/>
<dbReference type="GO" id="GO:0006817">
    <property type="term" value="P:phosphate ion transport"/>
    <property type="evidence" value="ECO:0007669"/>
    <property type="project" value="UniProtKB-KW"/>
</dbReference>
<evidence type="ECO:0000313" key="12">
    <source>
        <dbReference type="Proteomes" id="UP000554286"/>
    </source>
</evidence>
<name>A0A7W6WAJ3_9PROT</name>
<dbReference type="GO" id="GO:0005737">
    <property type="term" value="C:cytoplasm"/>
    <property type="evidence" value="ECO:0007669"/>
    <property type="project" value="UniProtKB-SubCell"/>
</dbReference>
<reference evidence="11 12" key="1">
    <citation type="submission" date="2020-08" db="EMBL/GenBank/DDBJ databases">
        <title>Genome sequencing of Purple Non-Sulfur Bacteria from various extreme environments.</title>
        <authorList>
            <person name="Mayer M."/>
        </authorList>
    </citation>
    <scope>NUCLEOTIDE SEQUENCE [LARGE SCALE GENOMIC DNA]</scope>
    <source>
        <strain evidence="11 12">JA131</strain>
    </source>
</reference>
<comment type="subunit">
    <text evidence="3 8">Homodimer.</text>
</comment>
<dbReference type="SUPFAM" id="SSF109755">
    <property type="entry name" value="PhoU-like"/>
    <property type="match status" value="1"/>
</dbReference>
<evidence type="ECO:0000256" key="5">
    <source>
        <dbReference type="ARBA" id="ARBA00022490"/>
    </source>
</evidence>
<keyword evidence="6 8" id="KW-0592">Phosphate transport</keyword>
<dbReference type="EMBL" id="JACIGK010000023">
    <property type="protein sequence ID" value="MBB4267245.1"/>
    <property type="molecule type" value="Genomic_DNA"/>
</dbReference>
<dbReference type="GO" id="GO:0030643">
    <property type="term" value="P:intracellular phosphate ion homeostasis"/>
    <property type="evidence" value="ECO:0007669"/>
    <property type="project" value="InterPro"/>
</dbReference>
<dbReference type="InterPro" id="IPR026022">
    <property type="entry name" value="PhoU_dom"/>
</dbReference>
<feature type="domain" description="PhoU" evidence="10">
    <location>
        <begin position="128"/>
        <end position="212"/>
    </location>
</feature>
<dbReference type="Pfam" id="PF01895">
    <property type="entry name" value="PhoU"/>
    <property type="match status" value="2"/>
</dbReference>
<evidence type="ECO:0000256" key="2">
    <source>
        <dbReference type="ARBA" id="ARBA00008107"/>
    </source>
</evidence>
<evidence type="ECO:0000256" key="6">
    <source>
        <dbReference type="ARBA" id="ARBA00022592"/>
    </source>
</evidence>
<dbReference type="Proteomes" id="UP000554286">
    <property type="component" value="Unassembled WGS sequence"/>
</dbReference>
<proteinExistence type="inferred from homology"/>
<keyword evidence="12" id="KW-1185">Reference proteome</keyword>
<dbReference type="InterPro" id="IPR038078">
    <property type="entry name" value="PhoU-like_sf"/>
</dbReference>
<feature type="domain" description="PhoU" evidence="10">
    <location>
        <begin position="25"/>
        <end position="111"/>
    </location>
</feature>
<evidence type="ECO:0000256" key="3">
    <source>
        <dbReference type="ARBA" id="ARBA00011738"/>
    </source>
</evidence>
<keyword evidence="5 8" id="KW-0963">Cytoplasm</keyword>
<comment type="caution">
    <text evidence="11">The sequence shown here is derived from an EMBL/GenBank/DDBJ whole genome shotgun (WGS) entry which is preliminary data.</text>
</comment>
<dbReference type="InterPro" id="IPR028366">
    <property type="entry name" value="PhoU"/>
</dbReference>
<evidence type="ECO:0000313" key="11">
    <source>
        <dbReference type="EMBL" id="MBB4267245.1"/>
    </source>
</evidence>
<gene>
    <name evidence="11" type="ORF">GGD89_002886</name>
</gene>
<dbReference type="RefSeq" id="WP_184046447.1">
    <property type="nucleotide sequence ID" value="NZ_JACIGK010000023.1"/>
</dbReference>
<feature type="region of interest" description="Disordered" evidence="9">
    <location>
        <begin position="224"/>
        <end position="244"/>
    </location>
</feature>
<comment type="function">
    <text evidence="7 8">Plays a role in the regulation of phosphate uptake.</text>
</comment>
<dbReference type="GO" id="GO:0045936">
    <property type="term" value="P:negative regulation of phosphate metabolic process"/>
    <property type="evidence" value="ECO:0007669"/>
    <property type="project" value="InterPro"/>
</dbReference>
<evidence type="ECO:0000256" key="7">
    <source>
        <dbReference type="ARBA" id="ARBA00056181"/>
    </source>
</evidence>
<evidence type="ECO:0000256" key="9">
    <source>
        <dbReference type="SAM" id="MobiDB-lite"/>
    </source>
</evidence>
<sequence>MDSASGDHTVRSFDVELQRLTDTVVRAGGLVEAQLGDAMQALIRRDSVQAAEVVAGDARVDALEQDIHDHAVRLLALRQPVGEDLRAIVGALKIAGDLERIGDYAANVAKRAIVVNQAPPVRAVTAVPRMARLAQEIVNEVLDAYVERDVERAIAVWRRDEEVDELHTSLFRELVTYMMEDPRNITPCTHLMFIAKNIERIGDHATNIAEIIYYLVLGRPLKDSRPKGGADLHGSTPRPDADGS</sequence>
<accession>A0A7W6WAJ3</accession>
<dbReference type="Gene3D" id="1.20.58.220">
    <property type="entry name" value="Phosphate transport system protein phou homolog 2, domain 2"/>
    <property type="match status" value="1"/>
</dbReference>
<evidence type="ECO:0000256" key="1">
    <source>
        <dbReference type="ARBA" id="ARBA00004496"/>
    </source>
</evidence>
<dbReference type="PANTHER" id="PTHR42930:SF3">
    <property type="entry name" value="PHOSPHATE-SPECIFIC TRANSPORT SYSTEM ACCESSORY PROTEIN PHOU"/>
    <property type="match status" value="1"/>
</dbReference>
<evidence type="ECO:0000256" key="4">
    <source>
        <dbReference type="ARBA" id="ARBA00022448"/>
    </source>
</evidence>
<comment type="similarity">
    <text evidence="2 8">Belongs to the PhoU family.</text>
</comment>
<comment type="subcellular location">
    <subcellularLocation>
        <location evidence="1 8">Cytoplasm</location>
    </subcellularLocation>
</comment>
<dbReference type="FunFam" id="1.20.58.220:FF:000004">
    <property type="entry name" value="Phosphate-specific transport system accessory protein PhoU"/>
    <property type="match status" value="1"/>
</dbReference>
<dbReference type="PANTHER" id="PTHR42930">
    <property type="entry name" value="PHOSPHATE-SPECIFIC TRANSPORT SYSTEM ACCESSORY PROTEIN PHOU"/>
    <property type="match status" value="1"/>
</dbReference>
<keyword evidence="4 8" id="KW-0813">Transport</keyword>